<dbReference type="Pfam" id="PF00440">
    <property type="entry name" value="TetR_N"/>
    <property type="match status" value="1"/>
</dbReference>
<evidence type="ECO:0000256" key="1">
    <source>
        <dbReference type="ARBA" id="ARBA00023125"/>
    </source>
</evidence>
<sequence length="211" mass="24979">MTIIEDLLANIDEEKKLNIINSAMKEFSKQSFQSASTNTIVKEAGISKGSLYHYFGTKEKLYEYLEYFAIKIIAENIINKVNWNQQDIFTRIKEVSLIKFNLFQELPYLSDFSLKVFENKSAEEIMHKHPDFPLALYSQLYNQNIDYSLFKDEVDVKKAIDIIRWTIEKCGDEYRRKIAENKMAFDYKAIEKEIYGYIDMLKDSFYKKGEK</sequence>
<dbReference type="Proteomes" id="UP000321662">
    <property type="component" value="Unassembled WGS sequence"/>
</dbReference>
<keyword evidence="1 2" id="KW-0238">DNA-binding</keyword>
<gene>
    <name evidence="4" type="ORF">AKA01nite_14450</name>
</gene>
<evidence type="ECO:0000259" key="3">
    <source>
        <dbReference type="PROSITE" id="PS50977"/>
    </source>
</evidence>
<evidence type="ECO:0000313" key="4">
    <source>
        <dbReference type="EMBL" id="GEK91823.1"/>
    </source>
</evidence>
<dbReference type="GO" id="GO:0003677">
    <property type="term" value="F:DNA binding"/>
    <property type="evidence" value="ECO:0007669"/>
    <property type="project" value="UniProtKB-UniRule"/>
</dbReference>
<dbReference type="SUPFAM" id="SSF46689">
    <property type="entry name" value="Homeodomain-like"/>
    <property type="match status" value="1"/>
</dbReference>
<dbReference type="SUPFAM" id="SSF48498">
    <property type="entry name" value="Tetracyclin repressor-like, C-terminal domain"/>
    <property type="match status" value="1"/>
</dbReference>
<dbReference type="Gene3D" id="1.10.10.60">
    <property type="entry name" value="Homeodomain-like"/>
    <property type="match status" value="1"/>
</dbReference>
<dbReference type="PRINTS" id="PR00455">
    <property type="entry name" value="HTHTETR"/>
</dbReference>
<proteinExistence type="predicted"/>
<dbReference type="InterPro" id="IPR009057">
    <property type="entry name" value="Homeodomain-like_sf"/>
</dbReference>
<protein>
    <submittedName>
        <fullName evidence="4">TetR family transcriptional regulator</fullName>
    </submittedName>
</protein>
<name>A0A511AWX0_9LACT</name>
<dbReference type="PROSITE" id="PS50977">
    <property type="entry name" value="HTH_TETR_2"/>
    <property type="match status" value="1"/>
</dbReference>
<dbReference type="EMBL" id="BJUY01000020">
    <property type="protein sequence ID" value="GEK91823.1"/>
    <property type="molecule type" value="Genomic_DNA"/>
</dbReference>
<feature type="domain" description="HTH tetR-type" evidence="3">
    <location>
        <begin position="13"/>
        <end position="73"/>
    </location>
</feature>
<evidence type="ECO:0000256" key="2">
    <source>
        <dbReference type="PROSITE-ProRule" id="PRU00335"/>
    </source>
</evidence>
<keyword evidence="5" id="KW-1185">Reference proteome</keyword>
<dbReference type="RefSeq" id="WP_222592493.1">
    <property type="nucleotide sequence ID" value="NZ_BJUY01000020.1"/>
</dbReference>
<dbReference type="InterPro" id="IPR050624">
    <property type="entry name" value="HTH-type_Tx_Regulator"/>
</dbReference>
<dbReference type="PROSITE" id="PS01081">
    <property type="entry name" value="HTH_TETR_1"/>
    <property type="match status" value="1"/>
</dbReference>
<dbReference type="InterPro" id="IPR001647">
    <property type="entry name" value="HTH_TetR"/>
</dbReference>
<feature type="DNA-binding region" description="H-T-H motif" evidence="2">
    <location>
        <begin position="36"/>
        <end position="55"/>
    </location>
</feature>
<evidence type="ECO:0000313" key="5">
    <source>
        <dbReference type="Proteomes" id="UP000321662"/>
    </source>
</evidence>
<comment type="caution">
    <text evidence="4">The sequence shown here is derived from an EMBL/GenBank/DDBJ whole genome shotgun (WGS) entry which is preliminary data.</text>
</comment>
<dbReference type="InterPro" id="IPR023772">
    <property type="entry name" value="DNA-bd_HTH_TetR-type_CS"/>
</dbReference>
<reference evidence="4 5" key="1">
    <citation type="submission" date="2019-07" db="EMBL/GenBank/DDBJ databases">
        <title>Whole genome shotgun sequence of Alkalibacterium kapii NBRC 103247.</title>
        <authorList>
            <person name="Hosoyama A."/>
            <person name="Uohara A."/>
            <person name="Ohji S."/>
            <person name="Ichikawa N."/>
        </authorList>
    </citation>
    <scope>NUCLEOTIDE SEQUENCE [LARGE SCALE GENOMIC DNA]</scope>
    <source>
        <strain evidence="4 5">NBRC 103247</strain>
    </source>
</reference>
<dbReference type="PANTHER" id="PTHR43479">
    <property type="entry name" value="ACREF/ENVCD OPERON REPRESSOR-RELATED"/>
    <property type="match status" value="1"/>
</dbReference>
<dbReference type="AlphaFoldDB" id="A0A511AWX0"/>
<organism evidence="4 5">
    <name type="scientific">Alkalibacterium kapii</name>
    <dbReference type="NCBI Taxonomy" id="426704"/>
    <lineage>
        <taxon>Bacteria</taxon>
        <taxon>Bacillati</taxon>
        <taxon>Bacillota</taxon>
        <taxon>Bacilli</taxon>
        <taxon>Lactobacillales</taxon>
        <taxon>Carnobacteriaceae</taxon>
        <taxon>Alkalibacterium</taxon>
    </lineage>
</organism>
<accession>A0A511AWX0</accession>
<dbReference type="PANTHER" id="PTHR43479:SF11">
    <property type="entry name" value="ACREF_ENVCD OPERON REPRESSOR-RELATED"/>
    <property type="match status" value="1"/>
</dbReference>
<dbReference type="InterPro" id="IPR036271">
    <property type="entry name" value="Tet_transcr_reg_TetR-rel_C_sf"/>
</dbReference>
<dbReference type="Gene3D" id="1.10.357.10">
    <property type="entry name" value="Tetracycline Repressor, domain 2"/>
    <property type="match status" value="1"/>
</dbReference>